<dbReference type="Gene3D" id="3.40.710.10">
    <property type="entry name" value="DD-peptidase/beta-lactamase superfamily"/>
    <property type="match status" value="1"/>
</dbReference>
<accession>A0A1Y5S0F4</accession>
<keyword evidence="4" id="KW-1185">Reference proteome</keyword>
<feature type="domain" description="Beta-lactamase-related" evidence="2">
    <location>
        <begin position="39"/>
        <end position="291"/>
    </location>
</feature>
<feature type="chain" id="PRO_5013277783" evidence="1">
    <location>
        <begin position="21"/>
        <end position="317"/>
    </location>
</feature>
<dbReference type="PANTHER" id="PTHR43283">
    <property type="entry name" value="BETA-LACTAMASE-RELATED"/>
    <property type="match status" value="1"/>
</dbReference>
<reference evidence="3 4" key="1">
    <citation type="submission" date="2017-03" db="EMBL/GenBank/DDBJ databases">
        <authorList>
            <person name="Afonso C.L."/>
            <person name="Miller P.J."/>
            <person name="Scott M.A."/>
            <person name="Spackman E."/>
            <person name="Goraichik I."/>
            <person name="Dimitrov K.M."/>
            <person name="Suarez D.L."/>
            <person name="Swayne D.E."/>
        </authorList>
    </citation>
    <scope>NUCLEOTIDE SEQUENCE [LARGE SCALE GENOMIC DNA]</scope>
    <source>
        <strain evidence="3 4">CECT 8397</strain>
    </source>
</reference>
<dbReference type="InterPro" id="IPR012338">
    <property type="entry name" value="Beta-lactam/transpept-like"/>
</dbReference>
<gene>
    <name evidence="3" type="ORF">PSJ8397_01344</name>
</gene>
<proteinExistence type="predicted"/>
<evidence type="ECO:0000256" key="1">
    <source>
        <dbReference type="SAM" id="SignalP"/>
    </source>
</evidence>
<organism evidence="3 4">
    <name type="scientific">Pseudooctadecabacter jejudonensis</name>
    <dbReference type="NCBI Taxonomy" id="1391910"/>
    <lineage>
        <taxon>Bacteria</taxon>
        <taxon>Pseudomonadati</taxon>
        <taxon>Pseudomonadota</taxon>
        <taxon>Alphaproteobacteria</taxon>
        <taxon>Rhodobacterales</taxon>
        <taxon>Paracoccaceae</taxon>
        <taxon>Pseudooctadecabacter</taxon>
    </lineage>
</organism>
<protein>
    <submittedName>
        <fullName evidence="3">Beta-lactam binding protein AmpH</fullName>
    </submittedName>
</protein>
<dbReference type="Proteomes" id="UP000193623">
    <property type="component" value="Unassembled WGS sequence"/>
</dbReference>
<name>A0A1Y5S0F4_9RHOB</name>
<sequence length="317" mass="33007">MKVAAVRLALAGALATPAVANEDAIKAAWLDWLGAGGIGQSALAITYQGAVVSVHGSGMSADRPVPIASLSKAVTGACVLSLIDDSILSYDTTLGEAFSDRPDLLPAGQSEQAAITVEALLTHTSGLDFDRTQSVINPVLWGGGDIDDRITALALARPLGAPVFFYNNENYAILGRVIAEATGQPVADVCRARVLDGLTSAGPDPRNGGALAWGGWNMTVVDYARFATRLTPQKDWPSTPLNGGAQYGPGVFVRDTDLGTNIWHFGAFCVLGLNDFGSYFYVLDNGWGVAVWYDVCVSTAQALALDGGLARAASSSD</sequence>
<dbReference type="SUPFAM" id="SSF56601">
    <property type="entry name" value="beta-lactamase/transpeptidase-like"/>
    <property type="match status" value="1"/>
</dbReference>
<dbReference type="OrthoDB" id="5377981at2"/>
<dbReference type="PANTHER" id="PTHR43283:SF3">
    <property type="entry name" value="BETA-LACTAMASE FAMILY PROTEIN (AFU_ORTHOLOGUE AFUA_5G07500)"/>
    <property type="match status" value="1"/>
</dbReference>
<dbReference type="InterPro" id="IPR001466">
    <property type="entry name" value="Beta-lactam-related"/>
</dbReference>
<keyword evidence="1" id="KW-0732">Signal</keyword>
<dbReference type="InterPro" id="IPR050789">
    <property type="entry name" value="Diverse_Enzym_Activities"/>
</dbReference>
<dbReference type="EMBL" id="FWFT01000002">
    <property type="protein sequence ID" value="SLN29883.1"/>
    <property type="molecule type" value="Genomic_DNA"/>
</dbReference>
<dbReference type="AlphaFoldDB" id="A0A1Y5S0F4"/>
<evidence type="ECO:0000313" key="4">
    <source>
        <dbReference type="Proteomes" id="UP000193623"/>
    </source>
</evidence>
<evidence type="ECO:0000259" key="2">
    <source>
        <dbReference type="Pfam" id="PF00144"/>
    </source>
</evidence>
<evidence type="ECO:0000313" key="3">
    <source>
        <dbReference type="EMBL" id="SLN29883.1"/>
    </source>
</evidence>
<feature type="signal peptide" evidence="1">
    <location>
        <begin position="1"/>
        <end position="20"/>
    </location>
</feature>
<dbReference type="Pfam" id="PF00144">
    <property type="entry name" value="Beta-lactamase"/>
    <property type="match status" value="1"/>
</dbReference>